<name>A0A8S5MGV6_9CAUD</name>
<accession>A0A8S5MGV6</accession>
<organism evidence="1">
    <name type="scientific">Podoviridae sp. ct1h53</name>
    <dbReference type="NCBI Taxonomy" id="2826536"/>
    <lineage>
        <taxon>Viruses</taxon>
        <taxon>Duplodnaviria</taxon>
        <taxon>Heunggongvirae</taxon>
        <taxon>Uroviricota</taxon>
        <taxon>Caudoviricetes</taxon>
    </lineage>
</organism>
<sequence length="237" mass="26336">MINYAAKARKAYLINNFDKILNSLNTLHSTVETMTLFVNDQAYNYILKLKGVVKGGPMYKHNIKRLLNDMDKEIKRYNASIYYINKERSEVIADITQAMEDCLMPYIDDLAGAIRAAVWSRGVSEERTEAAVLSLIVSSLATTSGGLISGGYQIMKEMGGGWGGNPFTFMSIDKIRHLSTSLSDAITGGEIALEEKEANDITKAMDVFIEKISDSDIVDKVISILEEAESKNKEERS</sequence>
<protein>
    <submittedName>
        <fullName evidence="1">Uncharacterized protein</fullName>
    </submittedName>
</protein>
<reference evidence="1" key="1">
    <citation type="journal article" date="2021" name="Proc. Natl. Acad. Sci. U.S.A.">
        <title>A Catalog of Tens of Thousands of Viruses from Human Metagenomes Reveals Hidden Associations with Chronic Diseases.</title>
        <authorList>
            <person name="Tisza M.J."/>
            <person name="Buck C.B."/>
        </authorList>
    </citation>
    <scope>NUCLEOTIDE SEQUENCE</scope>
    <source>
        <strain evidence="1">Ct1h53</strain>
    </source>
</reference>
<proteinExistence type="predicted"/>
<evidence type="ECO:0000313" key="1">
    <source>
        <dbReference type="EMBL" id="DAD81482.1"/>
    </source>
</evidence>
<dbReference type="EMBL" id="BK014902">
    <property type="protein sequence ID" value="DAD81482.1"/>
    <property type="molecule type" value="Genomic_DNA"/>
</dbReference>